<dbReference type="InterPro" id="IPR000719">
    <property type="entry name" value="Prot_kinase_dom"/>
</dbReference>
<dbReference type="InterPro" id="IPR011009">
    <property type="entry name" value="Kinase-like_dom_sf"/>
</dbReference>
<evidence type="ECO:0000256" key="8">
    <source>
        <dbReference type="ARBA" id="ARBA00048679"/>
    </source>
</evidence>
<evidence type="ECO:0000256" key="10">
    <source>
        <dbReference type="SAM" id="MobiDB-lite"/>
    </source>
</evidence>
<organism evidence="12 13">
    <name type="scientific">Sungouiella intermedia</name>
    <dbReference type="NCBI Taxonomy" id="45354"/>
    <lineage>
        <taxon>Eukaryota</taxon>
        <taxon>Fungi</taxon>
        <taxon>Dikarya</taxon>
        <taxon>Ascomycota</taxon>
        <taxon>Saccharomycotina</taxon>
        <taxon>Pichiomycetes</taxon>
        <taxon>Metschnikowiaceae</taxon>
        <taxon>Sungouiella</taxon>
    </lineage>
</organism>
<accession>A0A1L0BVQ1</accession>
<dbReference type="EMBL" id="LT635759">
    <property type="protein sequence ID" value="SGZ54410.1"/>
    <property type="molecule type" value="Genomic_DNA"/>
</dbReference>
<evidence type="ECO:0000256" key="2">
    <source>
        <dbReference type="ARBA" id="ARBA00022527"/>
    </source>
</evidence>
<dbReference type="GO" id="GO:0005524">
    <property type="term" value="F:ATP binding"/>
    <property type="evidence" value="ECO:0007669"/>
    <property type="project" value="UniProtKB-UniRule"/>
</dbReference>
<evidence type="ECO:0000259" key="11">
    <source>
        <dbReference type="PROSITE" id="PS50011"/>
    </source>
</evidence>
<evidence type="ECO:0000256" key="6">
    <source>
        <dbReference type="ARBA" id="ARBA00022840"/>
    </source>
</evidence>
<evidence type="ECO:0000313" key="12">
    <source>
        <dbReference type="EMBL" id="SGZ54410.1"/>
    </source>
</evidence>
<name>A0A1L0BVQ1_9ASCO</name>
<reference evidence="12 13" key="1">
    <citation type="submission" date="2016-10" db="EMBL/GenBank/DDBJ databases">
        <authorList>
            <person name="de Groot N.N."/>
        </authorList>
    </citation>
    <scope>NUCLEOTIDE SEQUENCE [LARGE SCALE GENOMIC DNA]</scope>
    <source>
        <strain evidence="12 13">CBS 141442</strain>
    </source>
</reference>
<feature type="binding site" evidence="9">
    <location>
        <position position="226"/>
    </location>
    <ligand>
        <name>ATP</name>
        <dbReference type="ChEBI" id="CHEBI:30616"/>
    </ligand>
</feature>
<dbReference type="PROSITE" id="PS00108">
    <property type="entry name" value="PROTEIN_KINASE_ST"/>
    <property type="match status" value="1"/>
</dbReference>
<comment type="catalytic activity">
    <reaction evidence="7">
        <text>L-threonyl-[protein] + ATP = O-phospho-L-threonyl-[protein] + ADP + H(+)</text>
        <dbReference type="Rhea" id="RHEA:46608"/>
        <dbReference type="Rhea" id="RHEA-COMP:11060"/>
        <dbReference type="Rhea" id="RHEA-COMP:11605"/>
        <dbReference type="ChEBI" id="CHEBI:15378"/>
        <dbReference type="ChEBI" id="CHEBI:30013"/>
        <dbReference type="ChEBI" id="CHEBI:30616"/>
        <dbReference type="ChEBI" id="CHEBI:61977"/>
        <dbReference type="ChEBI" id="CHEBI:456216"/>
        <dbReference type="EC" id="2.7.11.1"/>
    </reaction>
</comment>
<gene>
    <name evidence="12" type="ORF">SAMEA4029010_CIC11G00000004758</name>
</gene>
<evidence type="ECO:0000256" key="9">
    <source>
        <dbReference type="PROSITE-ProRule" id="PRU10141"/>
    </source>
</evidence>
<evidence type="ECO:0000256" key="7">
    <source>
        <dbReference type="ARBA" id="ARBA00047899"/>
    </source>
</evidence>
<proteinExistence type="predicted"/>
<feature type="domain" description="Protein kinase" evidence="11">
    <location>
        <begin position="197"/>
        <end position="567"/>
    </location>
</feature>
<dbReference type="PROSITE" id="PS50011">
    <property type="entry name" value="PROTEIN_KINASE_DOM"/>
    <property type="match status" value="1"/>
</dbReference>
<keyword evidence="4 9" id="KW-0547">Nucleotide-binding</keyword>
<keyword evidence="6 9" id="KW-0067">ATP-binding</keyword>
<keyword evidence="3" id="KW-0808">Transferase</keyword>
<dbReference type="GO" id="GO:0004674">
    <property type="term" value="F:protein serine/threonine kinase activity"/>
    <property type="evidence" value="ECO:0007669"/>
    <property type="project" value="UniProtKB-KW"/>
</dbReference>
<dbReference type="EC" id="2.7.11.1" evidence="1"/>
<dbReference type="PROSITE" id="PS00107">
    <property type="entry name" value="PROTEIN_KINASE_ATP"/>
    <property type="match status" value="1"/>
</dbReference>
<evidence type="ECO:0000256" key="4">
    <source>
        <dbReference type="ARBA" id="ARBA00022741"/>
    </source>
</evidence>
<feature type="region of interest" description="Disordered" evidence="10">
    <location>
        <begin position="54"/>
        <end position="95"/>
    </location>
</feature>
<dbReference type="InterPro" id="IPR008271">
    <property type="entry name" value="Ser/Thr_kinase_AS"/>
</dbReference>
<comment type="catalytic activity">
    <reaction evidence="8">
        <text>L-seryl-[protein] + ATP = O-phospho-L-seryl-[protein] + ADP + H(+)</text>
        <dbReference type="Rhea" id="RHEA:17989"/>
        <dbReference type="Rhea" id="RHEA-COMP:9863"/>
        <dbReference type="Rhea" id="RHEA-COMP:11604"/>
        <dbReference type="ChEBI" id="CHEBI:15378"/>
        <dbReference type="ChEBI" id="CHEBI:29999"/>
        <dbReference type="ChEBI" id="CHEBI:30616"/>
        <dbReference type="ChEBI" id="CHEBI:83421"/>
        <dbReference type="ChEBI" id="CHEBI:456216"/>
        <dbReference type="EC" id="2.7.11.1"/>
    </reaction>
</comment>
<dbReference type="Gene3D" id="3.30.200.20">
    <property type="entry name" value="Phosphorylase Kinase, domain 1"/>
    <property type="match status" value="1"/>
</dbReference>
<dbReference type="AlphaFoldDB" id="A0A1L0BVQ1"/>
<keyword evidence="5" id="KW-0418">Kinase</keyword>
<dbReference type="FunFam" id="1.10.510.10:FF:000275">
    <property type="entry name" value="SRSF protein kinase 2 isoform X3"/>
    <property type="match status" value="1"/>
</dbReference>
<dbReference type="SMART" id="SM00220">
    <property type="entry name" value="S_TKc"/>
    <property type="match status" value="1"/>
</dbReference>
<dbReference type="GO" id="GO:0030447">
    <property type="term" value="P:filamentous growth"/>
    <property type="evidence" value="ECO:0007669"/>
    <property type="project" value="UniProtKB-ARBA"/>
</dbReference>
<dbReference type="PANTHER" id="PTHR47634:SF9">
    <property type="entry name" value="PROTEIN KINASE DOMAIN-CONTAINING PROTEIN-RELATED"/>
    <property type="match status" value="1"/>
</dbReference>
<dbReference type="InterPro" id="IPR051334">
    <property type="entry name" value="SRPK"/>
</dbReference>
<dbReference type="GO" id="GO:0050684">
    <property type="term" value="P:regulation of mRNA processing"/>
    <property type="evidence" value="ECO:0007669"/>
    <property type="project" value="TreeGrafter"/>
</dbReference>
<dbReference type="GO" id="GO:0000245">
    <property type="term" value="P:spliceosomal complex assembly"/>
    <property type="evidence" value="ECO:0007669"/>
    <property type="project" value="TreeGrafter"/>
</dbReference>
<dbReference type="STRING" id="45354.A0A1L0BVQ1"/>
<dbReference type="OrthoDB" id="5979581at2759"/>
<protein>
    <recommendedName>
        <fullName evidence="1">non-specific serine/threonine protein kinase</fullName>
        <ecNumber evidence="1">2.7.11.1</ecNumber>
    </recommendedName>
</protein>
<dbReference type="Gene3D" id="1.10.510.10">
    <property type="entry name" value="Transferase(Phosphotransferase) domain 1"/>
    <property type="match status" value="1"/>
</dbReference>
<evidence type="ECO:0000256" key="3">
    <source>
        <dbReference type="ARBA" id="ARBA00022679"/>
    </source>
</evidence>
<dbReference type="PANTHER" id="PTHR47634">
    <property type="entry name" value="PROTEIN KINASE DOMAIN-CONTAINING PROTEIN-RELATED"/>
    <property type="match status" value="1"/>
</dbReference>
<sequence>MNWKNDPVKPKPTRFNLGGLIKKKITWRRSIDSLATSIDQLQLDLTPEANSSAYLSSTNQHELSLPESTVHGDSSDGGFSQPLSAATSTSSYPPAKNYTHVYHTEERYTSFTTECISLLNSDMTLHMDYGEDADADDDEDNVDNGLSGLAPYRTKSIDYTDSIVYDPKAEECISDYRSGGYHMVRIGDQYTSALSKYQVLRKLGWGHFSTVWLCSELGTGRFVALKIVKLGRNYSEAAKDEIAILNGLQGENCEYNDCQSLHDKALADGHMVKLLDDFVIKGVNGVHTAMVFELMGESMLHLMYKYKASRHTNRSLKNKGPQHLLKLDMVRLIAQQLLVLMDFMHRKGIVHTDLKPENILMTYDRKIPESLHQKIRAPLRFQVLPSQPLVTSLEDIEASPLTVKVADLGNATYSNLHFTNHIQTRQYRAPEIILKHCNWGALADVWSVGCLIFELMTGDYLFDPQEGLTFTKDEDHLAQIIELLGEFPTEEYLSECELASAYFRDTETLESIPSLKFWSLKKVFIEKYKYNFDDDNVKLACDLILKCLKFDLAERYDCGSLLKHPWFKSNAKYVQHEVDMLPNNNTEIRGFNCEE</sequence>
<evidence type="ECO:0000313" key="13">
    <source>
        <dbReference type="Proteomes" id="UP000182334"/>
    </source>
</evidence>
<evidence type="ECO:0000256" key="5">
    <source>
        <dbReference type="ARBA" id="ARBA00022777"/>
    </source>
</evidence>
<keyword evidence="2" id="KW-0723">Serine/threonine-protein kinase</keyword>
<dbReference type="Pfam" id="PF00069">
    <property type="entry name" value="Pkinase"/>
    <property type="match status" value="1"/>
</dbReference>
<dbReference type="SUPFAM" id="SSF56112">
    <property type="entry name" value="Protein kinase-like (PK-like)"/>
    <property type="match status" value="1"/>
</dbReference>
<evidence type="ECO:0000256" key="1">
    <source>
        <dbReference type="ARBA" id="ARBA00012513"/>
    </source>
</evidence>
<dbReference type="InterPro" id="IPR017441">
    <property type="entry name" value="Protein_kinase_ATP_BS"/>
</dbReference>
<dbReference type="Proteomes" id="UP000182334">
    <property type="component" value="Chromosome IV"/>
</dbReference>
<keyword evidence="13" id="KW-1185">Reference proteome</keyword>